<protein>
    <submittedName>
        <fullName evidence="2">Lysophospholipase</fullName>
    </submittedName>
</protein>
<organism evidence="2 3">
    <name type="scientific">Aliidiomarina iranensis</name>
    <dbReference type="NCBI Taxonomy" id="1434071"/>
    <lineage>
        <taxon>Bacteria</taxon>
        <taxon>Pseudomonadati</taxon>
        <taxon>Pseudomonadota</taxon>
        <taxon>Gammaproteobacteria</taxon>
        <taxon>Alteromonadales</taxon>
        <taxon>Idiomarinaceae</taxon>
        <taxon>Aliidiomarina</taxon>
    </lineage>
</organism>
<evidence type="ECO:0000313" key="2">
    <source>
        <dbReference type="EMBL" id="RUO20941.1"/>
    </source>
</evidence>
<dbReference type="PANTHER" id="PTHR11614">
    <property type="entry name" value="PHOSPHOLIPASE-RELATED"/>
    <property type="match status" value="1"/>
</dbReference>
<dbReference type="InterPro" id="IPR051044">
    <property type="entry name" value="MAG_DAG_Lipase"/>
</dbReference>
<dbReference type="InterPro" id="IPR029058">
    <property type="entry name" value="AB_hydrolase_fold"/>
</dbReference>
<evidence type="ECO:0000259" key="1">
    <source>
        <dbReference type="Pfam" id="PF12146"/>
    </source>
</evidence>
<reference evidence="3" key="1">
    <citation type="journal article" date="2018" name="Front. Microbiol.">
        <title>Genome-Based Analysis Reveals the Taxonomy and Diversity of the Family Idiomarinaceae.</title>
        <authorList>
            <person name="Liu Y."/>
            <person name="Lai Q."/>
            <person name="Shao Z."/>
        </authorList>
    </citation>
    <scope>NUCLEOTIDE SEQUENCE [LARGE SCALE GENOMIC DNA]</scope>
    <source>
        <strain evidence="3">GBPy7</strain>
    </source>
</reference>
<dbReference type="Pfam" id="PF12146">
    <property type="entry name" value="Hydrolase_4"/>
    <property type="match status" value="1"/>
</dbReference>
<dbReference type="InterPro" id="IPR022742">
    <property type="entry name" value="Hydrolase_4"/>
</dbReference>
<evidence type="ECO:0000313" key="3">
    <source>
        <dbReference type="Proteomes" id="UP000288395"/>
    </source>
</evidence>
<dbReference type="Proteomes" id="UP000288395">
    <property type="component" value="Unassembled WGS sequence"/>
</dbReference>
<gene>
    <name evidence="2" type="ORF">CWE08_07520</name>
</gene>
<dbReference type="Gene3D" id="3.40.50.1820">
    <property type="entry name" value="alpha/beta hydrolase"/>
    <property type="match status" value="1"/>
</dbReference>
<feature type="domain" description="Serine aminopeptidase S33" evidence="1">
    <location>
        <begin position="96"/>
        <end position="363"/>
    </location>
</feature>
<dbReference type="SUPFAM" id="SSF53474">
    <property type="entry name" value="alpha/beta-Hydrolases"/>
    <property type="match status" value="1"/>
</dbReference>
<sequence>MSEMASKYALAVLNRRPADNQSAWLDWAREDLYEFYRYAEHGEFRSSDGHEIRYALFENKVLPEEANTSSVSDPLNDPTDQFVASLAQAKEEPAEPHRGWVVIAPGRIESYLKYQEITLELVAAGYSVAMIDHRGQGHSSRLTHHHQHGHVNNFTDYVRDFAEWMQLIEPRIGDAPAYILSHSMGGAIAAQYLQQFAGSSEFPFNPFKKIVFCAPMFGIQTRPFPFWIAKPLTRFLAFLNSILAPKKPWYAPTTGDYIMLPFAENLLTHSESRYSWFSNMYHDMENIKVGGPTNYWVAEAILAARQVVLQAERLKIPALVLQGAEDKIVAPKPQQEFIERQKNSASKLKRIEGARHEILMENDAIREPAMKQILQFLRAK</sequence>
<dbReference type="AlphaFoldDB" id="A0A432VWV7"/>
<keyword evidence="3" id="KW-1185">Reference proteome</keyword>
<comment type="caution">
    <text evidence="2">The sequence shown here is derived from an EMBL/GenBank/DDBJ whole genome shotgun (WGS) entry which is preliminary data.</text>
</comment>
<dbReference type="OrthoDB" id="9788260at2"/>
<accession>A0A432VWV7</accession>
<dbReference type="RefSeq" id="WP_126767207.1">
    <property type="nucleotide sequence ID" value="NZ_PIPJ01000004.1"/>
</dbReference>
<dbReference type="EMBL" id="PIPJ01000004">
    <property type="protein sequence ID" value="RUO20941.1"/>
    <property type="molecule type" value="Genomic_DNA"/>
</dbReference>
<name>A0A432VWV7_9GAMM</name>
<proteinExistence type="predicted"/>